<dbReference type="NCBIfam" id="NF011997">
    <property type="entry name" value="PRK15453.1"/>
    <property type="match status" value="1"/>
</dbReference>
<dbReference type="AlphaFoldDB" id="A0A178MX52"/>
<dbReference type="EMBL" id="LWQT01000010">
    <property type="protein sequence ID" value="OAN55948.1"/>
    <property type="molecule type" value="Genomic_DNA"/>
</dbReference>
<dbReference type="PRINTS" id="PR00478">
    <property type="entry name" value="PHRIBLKINASE"/>
</dbReference>
<feature type="domain" description="Phosphoribulokinase/uridine kinase" evidence="9">
    <location>
        <begin position="7"/>
        <end position="218"/>
    </location>
</feature>
<comment type="catalytic activity">
    <reaction evidence="7 8">
        <text>D-ribulose 5-phosphate + ATP = D-ribulose 1,5-bisphosphate + ADP + H(+)</text>
        <dbReference type="Rhea" id="RHEA:19365"/>
        <dbReference type="ChEBI" id="CHEBI:15378"/>
        <dbReference type="ChEBI" id="CHEBI:30616"/>
        <dbReference type="ChEBI" id="CHEBI:57870"/>
        <dbReference type="ChEBI" id="CHEBI:58121"/>
        <dbReference type="ChEBI" id="CHEBI:456216"/>
        <dbReference type="EC" id="2.7.1.19"/>
    </reaction>
</comment>
<keyword evidence="5 10" id="KW-0418">Kinase</keyword>
<dbReference type="InterPro" id="IPR006083">
    <property type="entry name" value="PRK/URK"/>
</dbReference>
<reference evidence="10 11" key="1">
    <citation type="submission" date="2016-04" db="EMBL/GenBank/DDBJ databases">
        <title>Draft genome sequence of freshwater magnetotactic bacteria Magnetospirillum marisnigri SP-1 and Magnetospirillum moscoviense BB-1.</title>
        <authorList>
            <person name="Koziaeva V."/>
            <person name="Dziuba M.V."/>
            <person name="Ivanov T.M."/>
            <person name="Kuznetsov B."/>
            <person name="Grouzdev D.S."/>
        </authorList>
    </citation>
    <scope>NUCLEOTIDE SEQUENCE [LARGE SCALE GENOMIC DNA]</scope>
    <source>
        <strain evidence="10 11">SP-1</strain>
    </source>
</reference>
<dbReference type="Proteomes" id="UP000078428">
    <property type="component" value="Unassembled WGS sequence"/>
</dbReference>
<dbReference type="RefSeq" id="WP_068489214.1">
    <property type="nucleotide sequence ID" value="NZ_LWQT01000010.1"/>
</dbReference>
<dbReference type="InterPro" id="IPR006082">
    <property type="entry name" value="PRK"/>
</dbReference>
<evidence type="ECO:0000256" key="3">
    <source>
        <dbReference type="ARBA" id="ARBA00022679"/>
    </source>
</evidence>
<dbReference type="InterPro" id="IPR027417">
    <property type="entry name" value="P-loop_NTPase"/>
</dbReference>
<proteinExistence type="inferred from homology"/>
<accession>A0A178MX52</accession>
<evidence type="ECO:0000256" key="2">
    <source>
        <dbReference type="ARBA" id="ARBA00012042"/>
    </source>
</evidence>
<keyword evidence="6" id="KW-0067">ATP-binding</keyword>
<dbReference type="SUPFAM" id="SSF52540">
    <property type="entry name" value="P-loop containing nucleoside triphosphate hydrolases"/>
    <property type="match status" value="1"/>
</dbReference>
<dbReference type="PROSITE" id="PS00567">
    <property type="entry name" value="PHOSPHORIBULOKINASE"/>
    <property type="match status" value="1"/>
</dbReference>
<dbReference type="Pfam" id="PF00485">
    <property type="entry name" value="PRK"/>
    <property type="match status" value="1"/>
</dbReference>
<evidence type="ECO:0000256" key="8">
    <source>
        <dbReference type="RuleBase" id="RU004082"/>
    </source>
</evidence>
<evidence type="ECO:0000313" key="11">
    <source>
        <dbReference type="Proteomes" id="UP000078428"/>
    </source>
</evidence>
<evidence type="ECO:0000256" key="6">
    <source>
        <dbReference type="ARBA" id="ARBA00022840"/>
    </source>
</evidence>
<evidence type="ECO:0000256" key="5">
    <source>
        <dbReference type="ARBA" id="ARBA00022777"/>
    </source>
</evidence>
<dbReference type="GO" id="GO:0008974">
    <property type="term" value="F:phosphoribulokinase activity"/>
    <property type="evidence" value="ECO:0007669"/>
    <property type="project" value="UniProtKB-EC"/>
</dbReference>
<dbReference type="STRING" id="1285242.A6A04_10305"/>
<comment type="caution">
    <text evidence="10">The sequence shown here is derived from an EMBL/GenBank/DDBJ whole genome shotgun (WGS) entry which is preliminary data.</text>
</comment>
<evidence type="ECO:0000256" key="1">
    <source>
        <dbReference type="ARBA" id="ARBA00009719"/>
    </source>
</evidence>
<evidence type="ECO:0000256" key="4">
    <source>
        <dbReference type="ARBA" id="ARBA00022741"/>
    </source>
</evidence>
<dbReference type="EC" id="2.7.1.19" evidence="2 8"/>
<keyword evidence="4" id="KW-0547">Nucleotide-binding</keyword>
<organism evidence="10 11">
    <name type="scientific">Paramagnetospirillum marisnigri</name>
    <dbReference type="NCBI Taxonomy" id="1285242"/>
    <lineage>
        <taxon>Bacteria</taxon>
        <taxon>Pseudomonadati</taxon>
        <taxon>Pseudomonadota</taxon>
        <taxon>Alphaproteobacteria</taxon>
        <taxon>Rhodospirillales</taxon>
        <taxon>Magnetospirillaceae</taxon>
        <taxon>Paramagnetospirillum</taxon>
    </lineage>
</organism>
<dbReference type="GO" id="GO:0005524">
    <property type="term" value="F:ATP binding"/>
    <property type="evidence" value="ECO:0007669"/>
    <property type="project" value="UniProtKB-KW"/>
</dbReference>
<name>A0A178MX52_9PROT</name>
<dbReference type="OrthoDB" id="9773443at2"/>
<dbReference type="GO" id="GO:0005975">
    <property type="term" value="P:carbohydrate metabolic process"/>
    <property type="evidence" value="ECO:0007669"/>
    <property type="project" value="InterPro"/>
</dbReference>
<protein>
    <recommendedName>
        <fullName evidence="2 8">Phosphoribulokinase</fullName>
        <ecNumber evidence="2 8">2.7.1.19</ecNumber>
    </recommendedName>
</protein>
<evidence type="ECO:0000259" key="9">
    <source>
        <dbReference type="Pfam" id="PF00485"/>
    </source>
</evidence>
<keyword evidence="3" id="KW-0808">Transferase</keyword>
<evidence type="ECO:0000256" key="7">
    <source>
        <dbReference type="ARBA" id="ARBA00047663"/>
    </source>
</evidence>
<evidence type="ECO:0000313" key="10">
    <source>
        <dbReference type="EMBL" id="OAN55948.1"/>
    </source>
</evidence>
<keyword evidence="11" id="KW-1185">Reference proteome</keyword>
<comment type="similarity">
    <text evidence="1 8">Belongs to the phosphoribulokinase family.</text>
</comment>
<dbReference type="Gene3D" id="3.40.50.300">
    <property type="entry name" value="P-loop containing nucleotide triphosphate hydrolases"/>
    <property type="match status" value="1"/>
</dbReference>
<sequence>MSRKHPIIAVTGSSGAGTSTVKEAFEHMFRREGIKPAIVEGDSFHRYDRAGMKKAMAEAEKSGCRTFSHFGPEANLFGELEELFATYGDTGRGRRRLYIHNEEEAAAYAHLGLGAGQFTDWEEIPEDTDCLFYEGLHGCVATKDANVAQHADVKIGVVPVINLEWIQKIHRDTSQRGYSEEAVMDTILRRMHDYVHYIVPQFKLTDINFQRVPIVDTSDPIIARDIPTADESLVVIRFRKPDRFRVDFPFLLQMLKDSWMSRRNTIVVPGGKMGLAMELILTPILRRIMEDRRSVLG</sequence>
<gene>
    <name evidence="10" type="ORF">A6A04_10305</name>
</gene>